<feature type="transmembrane region" description="Helical" evidence="8">
    <location>
        <begin position="353"/>
        <end position="371"/>
    </location>
</feature>
<evidence type="ECO:0000256" key="5">
    <source>
        <dbReference type="ARBA" id="ARBA00022692"/>
    </source>
</evidence>
<comment type="subcellular location">
    <subcellularLocation>
        <location evidence="1">Cell membrane</location>
        <topology evidence="1">Multi-pass membrane protein</topology>
    </subcellularLocation>
</comment>
<evidence type="ECO:0008006" key="11">
    <source>
        <dbReference type="Google" id="ProtNLM"/>
    </source>
</evidence>
<feature type="transmembrane region" description="Helical" evidence="8">
    <location>
        <begin position="415"/>
        <end position="433"/>
    </location>
</feature>
<keyword evidence="7 8" id="KW-0472">Membrane</keyword>
<feature type="transmembrane region" description="Helical" evidence="8">
    <location>
        <begin position="308"/>
        <end position="333"/>
    </location>
</feature>
<dbReference type="GO" id="GO:0016763">
    <property type="term" value="F:pentosyltransferase activity"/>
    <property type="evidence" value="ECO:0007669"/>
    <property type="project" value="TreeGrafter"/>
</dbReference>
<accession>A0A2T5GG73</accession>
<dbReference type="AlphaFoldDB" id="A0A2T5GG73"/>
<feature type="transmembrane region" description="Helical" evidence="8">
    <location>
        <begin position="89"/>
        <end position="111"/>
    </location>
</feature>
<dbReference type="PANTHER" id="PTHR33908">
    <property type="entry name" value="MANNOSYLTRANSFERASE YKCB-RELATED"/>
    <property type="match status" value="1"/>
</dbReference>
<dbReference type="GO" id="GO:0009103">
    <property type="term" value="P:lipopolysaccharide biosynthetic process"/>
    <property type="evidence" value="ECO:0007669"/>
    <property type="project" value="UniProtKB-ARBA"/>
</dbReference>
<name>A0A2T5GG73_9SPHN</name>
<dbReference type="Proteomes" id="UP000244189">
    <property type="component" value="Unassembled WGS sequence"/>
</dbReference>
<evidence type="ECO:0000256" key="3">
    <source>
        <dbReference type="ARBA" id="ARBA00022676"/>
    </source>
</evidence>
<evidence type="ECO:0000256" key="6">
    <source>
        <dbReference type="ARBA" id="ARBA00022989"/>
    </source>
</evidence>
<evidence type="ECO:0000256" key="8">
    <source>
        <dbReference type="SAM" id="Phobius"/>
    </source>
</evidence>
<feature type="transmembrane region" description="Helical" evidence="8">
    <location>
        <begin position="141"/>
        <end position="158"/>
    </location>
</feature>
<evidence type="ECO:0000256" key="1">
    <source>
        <dbReference type="ARBA" id="ARBA00004651"/>
    </source>
</evidence>
<reference evidence="9 10" key="1">
    <citation type="submission" date="2018-04" db="EMBL/GenBank/DDBJ databases">
        <title>Genomic Encyclopedia of Type Strains, Phase III (KMG-III): the genomes of soil and plant-associated and newly described type strains.</title>
        <authorList>
            <person name="Whitman W."/>
        </authorList>
    </citation>
    <scope>NUCLEOTIDE SEQUENCE [LARGE SCALE GENOMIC DNA]</scope>
    <source>
        <strain evidence="9 10">MA101b</strain>
    </source>
</reference>
<dbReference type="EMBL" id="QAOG01000009">
    <property type="protein sequence ID" value="PTQ58331.1"/>
    <property type="molecule type" value="Genomic_DNA"/>
</dbReference>
<feature type="transmembrane region" description="Helical" evidence="8">
    <location>
        <begin position="265"/>
        <end position="287"/>
    </location>
</feature>
<keyword evidence="5 8" id="KW-0812">Transmembrane</keyword>
<gene>
    <name evidence="9" type="ORF">C8J26_3932</name>
</gene>
<evidence type="ECO:0000256" key="2">
    <source>
        <dbReference type="ARBA" id="ARBA00022475"/>
    </source>
</evidence>
<dbReference type="RefSeq" id="WP_244185418.1">
    <property type="nucleotide sequence ID" value="NZ_QAOG01000009.1"/>
</dbReference>
<dbReference type="GO" id="GO:0005886">
    <property type="term" value="C:plasma membrane"/>
    <property type="evidence" value="ECO:0007669"/>
    <property type="project" value="UniProtKB-SubCell"/>
</dbReference>
<keyword evidence="3" id="KW-0328">Glycosyltransferase</keyword>
<comment type="caution">
    <text evidence="9">The sequence shown here is derived from an EMBL/GenBank/DDBJ whole genome shotgun (WGS) entry which is preliminary data.</text>
</comment>
<organism evidence="9 10">
    <name type="scientific">Sphingomonas aurantiaca</name>
    <dbReference type="NCBI Taxonomy" id="185949"/>
    <lineage>
        <taxon>Bacteria</taxon>
        <taxon>Pseudomonadati</taxon>
        <taxon>Pseudomonadota</taxon>
        <taxon>Alphaproteobacteria</taxon>
        <taxon>Sphingomonadales</taxon>
        <taxon>Sphingomonadaceae</taxon>
        <taxon>Sphingomonas</taxon>
    </lineage>
</organism>
<protein>
    <recommendedName>
        <fullName evidence="11">Glycosyltransferase RgtA/B/C/D-like domain-containing protein</fullName>
    </recommendedName>
</protein>
<dbReference type="PANTHER" id="PTHR33908:SF11">
    <property type="entry name" value="MEMBRANE PROTEIN"/>
    <property type="match status" value="1"/>
</dbReference>
<sequence>MIRTALTRTALTRTALTRTALTRTALTRTALTRTTLTRTALRHDWRVWALRLGVGLAVALLAIDLIRLVDTGWGAVTYPYDLDYGEGIVWQQMINIAAGSGYAPIGVFPAIVYHYPPVYHLVVSAVAWIFGSDGLATGRMVSLLSTLAAIGFVVRLAYAAIPQNPTMDQTLHQSRGVRLLAALIAGGCVAVSPTIIYWASLMRVDMLACALSLAGLALTLDATQRPARIALAALCFVLAIYTKQTSIAAPAAAFIALWLARPRAAWTLFGWCAALGLCILAGLSLTSDGGFLRHTLLYNLNRLDLSRALLLPFVILPQISTVAIALLGVIATWRRLQPTALAALRTKLAADPGAFAALLALAFLVIKTAMLPTILKSGASDNYLIEWLFAVAVFVGIGAAPVIEAAMGSARWPSAVLVALVTIGVPIQAYFVFAAETGLPATKPYAEIVARIARSPRPVVSDAMVLLIRGGQPVLWEPAIAAELGHAGLYDERGFARLVRAGHFGFFITTGDRGDRLYDERYNRVVADAIDTAYPRRERQGHLVLHLPR</sequence>
<evidence type="ECO:0000256" key="7">
    <source>
        <dbReference type="ARBA" id="ARBA00023136"/>
    </source>
</evidence>
<feature type="transmembrane region" description="Helical" evidence="8">
    <location>
        <begin position="48"/>
        <end position="69"/>
    </location>
</feature>
<feature type="transmembrane region" description="Helical" evidence="8">
    <location>
        <begin position="383"/>
        <end position="403"/>
    </location>
</feature>
<keyword evidence="10" id="KW-1185">Reference proteome</keyword>
<feature type="transmembrane region" description="Helical" evidence="8">
    <location>
        <begin position="118"/>
        <end position="135"/>
    </location>
</feature>
<evidence type="ECO:0000256" key="4">
    <source>
        <dbReference type="ARBA" id="ARBA00022679"/>
    </source>
</evidence>
<feature type="transmembrane region" description="Helical" evidence="8">
    <location>
        <begin position="229"/>
        <end position="259"/>
    </location>
</feature>
<dbReference type="InterPro" id="IPR050297">
    <property type="entry name" value="LipidA_mod_glycosyltrf_83"/>
</dbReference>
<feature type="transmembrane region" description="Helical" evidence="8">
    <location>
        <begin position="179"/>
        <end position="198"/>
    </location>
</feature>
<evidence type="ECO:0000313" key="10">
    <source>
        <dbReference type="Proteomes" id="UP000244189"/>
    </source>
</evidence>
<keyword evidence="2" id="KW-1003">Cell membrane</keyword>
<keyword evidence="6 8" id="KW-1133">Transmembrane helix</keyword>
<proteinExistence type="predicted"/>
<evidence type="ECO:0000313" key="9">
    <source>
        <dbReference type="EMBL" id="PTQ58331.1"/>
    </source>
</evidence>
<keyword evidence="4" id="KW-0808">Transferase</keyword>